<reference evidence="1" key="1">
    <citation type="journal article" date="2015" name="Nature">
        <title>Complex archaea that bridge the gap between prokaryotes and eukaryotes.</title>
        <authorList>
            <person name="Spang A."/>
            <person name="Saw J.H."/>
            <person name="Jorgensen S.L."/>
            <person name="Zaremba-Niedzwiedzka K."/>
            <person name="Martijn J."/>
            <person name="Lind A.E."/>
            <person name="van Eijk R."/>
            <person name="Schleper C."/>
            <person name="Guy L."/>
            <person name="Ettema T.J."/>
        </authorList>
    </citation>
    <scope>NUCLEOTIDE SEQUENCE</scope>
</reference>
<sequence length="24" mass="2720">MIYCFDIDGVICHTEGTDYEQAVP</sequence>
<organism evidence="1">
    <name type="scientific">marine sediment metagenome</name>
    <dbReference type="NCBI Taxonomy" id="412755"/>
    <lineage>
        <taxon>unclassified sequences</taxon>
        <taxon>metagenomes</taxon>
        <taxon>ecological metagenomes</taxon>
    </lineage>
</organism>
<evidence type="ECO:0000313" key="1">
    <source>
        <dbReference type="EMBL" id="KKK60965.1"/>
    </source>
</evidence>
<dbReference type="EMBL" id="LAZR01062708">
    <property type="protein sequence ID" value="KKK60965.1"/>
    <property type="molecule type" value="Genomic_DNA"/>
</dbReference>
<gene>
    <name evidence="1" type="ORF">LCGC14_3019070</name>
</gene>
<protein>
    <submittedName>
        <fullName evidence="1">Uncharacterized protein</fullName>
    </submittedName>
</protein>
<feature type="non-terminal residue" evidence="1">
    <location>
        <position position="24"/>
    </location>
</feature>
<name>A0A0F8XIR7_9ZZZZ</name>
<comment type="caution">
    <text evidence="1">The sequence shown here is derived from an EMBL/GenBank/DDBJ whole genome shotgun (WGS) entry which is preliminary data.</text>
</comment>
<accession>A0A0F8XIR7</accession>
<dbReference type="AlphaFoldDB" id="A0A0F8XIR7"/>
<proteinExistence type="predicted"/>